<dbReference type="GO" id="GO:0005975">
    <property type="term" value="P:carbohydrate metabolic process"/>
    <property type="evidence" value="ECO:0007669"/>
    <property type="project" value="InterPro"/>
</dbReference>
<evidence type="ECO:0000256" key="1">
    <source>
        <dbReference type="ARBA" id="ARBA00001947"/>
    </source>
</evidence>
<evidence type="ECO:0000313" key="4">
    <source>
        <dbReference type="Proteomes" id="UP000326831"/>
    </source>
</evidence>
<protein>
    <recommendedName>
        <fullName evidence="5">Fructose-bisphosphate aldolase</fullName>
    </recommendedName>
</protein>
<organism evidence="3 4">
    <name type="scientific">Streptomyces subrutilus</name>
    <dbReference type="NCBI Taxonomy" id="36818"/>
    <lineage>
        <taxon>Bacteria</taxon>
        <taxon>Bacillati</taxon>
        <taxon>Actinomycetota</taxon>
        <taxon>Actinomycetes</taxon>
        <taxon>Kitasatosporales</taxon>
        <taxon>Streptomycetaceae</taxon>
        <taxon>Streptomyces</taxon>
    </lineage>
</organism>
<sequence>MAGGASRAALRQPYGCGGRLWAALAAGLTVGCSHAELTRDALLDLDLIARLKDRLELPLVLHGSSGVDDEHLAEAVGAGMTKVNVSTHLNKIFTGVAAPRAHLGPARDAVAHEVARLLRTLAGA</sequence>
<accession>A0A5P2UT88</accession>
<evidence type="ECO:0000313" key="3">
    <source>
        <dbReference type="EMBL" id="QEU82562.1"/>
    </source>
</evidence>
<dbReference type="GO" id="GO:0008270">
    <property type="term" value="F:zinc ion binding"/>
    <property type="evidence" value="ECO:0007669"/>
    <property type="project" value="InterPro"/>
</dbReference>
<dbReference type="Gene3D" id="3.20.20.70">
    <property type="entry name" value="Aldolase class I"/>
    <property type="match status" value="1"/>
</dbReference>
<name>A0A5P2UT88_9ACTN</name>
<keyword evidence="4" id="KW-1185">Reference proteome</keyword>
<gene>
    <name evidence="3" type="ORF">CP968_33770</name>
    <name evidence="2" type="ORF">GCM10010371_47310</name>
</gene>
<reference evidence="2" key="1">
    <citation type="journal article" date="2014" name="Int. J. Syst. Evol. Microbiol.">
        <title>Complete genome sequence of Corynebacterium casei LMG S-19264T (=DSM 44701T), isolated from a smear-ripened cheese.</title>
        <authorList>
            <consortium name="US DOE Joint Genome Institute (JGI-PGF)"/>
            <person name="Walter F."/>
            <person name="Albersmeier A."/>
            <person name="Kalinowski J."/>
            <person name="Ruckert C."/>
        </authorList>
    </citation>
    <scope>NUCLEOTIDE SEQUENCE</scope>
    <source>
        <strain evidence="2">JCM 4834</strain>
    </source>
</reference>
<reference evidence="3 4" key="2">
    <citation type="submission" date="2017-09" db="EMBL/GenBank/DDBJ databases">
        <authorList>
            <person name="Lee N."/>
            <person name="Cho B.-K."/>
        </authorList>
    </citation>
    <scope>NUCLEOTIDE SEQUENCE [LARGE SCALE GENOMIC DNA]</scope>
    <source>
        <strain evidence="3 4">ATCC 27467</strain>
    </source>
</reference>
<reference evidence="2" key="3">
    <citation type="submission" date="2020-09" db="EMBL/GenBank/DDBJ databases">
        <authorList>
            <person name="Sun Q."/>
            <person name="Ohkuma M."/>
        </authorList>
    </citation>
    <scope>NUCLEOTIDE SEQUENCE</scope>
    <source>
        <strain evidence="2">JCM 4834</strain>
    </source>
</reference>
<dbReference type="Proteomes" id="UP000326831">
    <property type="component" value="Chromosome"/>
</dbReference>
<evidence type="ECO:0000313" key="2">
    <source>
        <dbReference type="EMBL" id="GGZ82111.1"/>
    </source>
</evidence>
<dbReference type="KEGG" id="ssub:CP968_33770"/>
<proteinExistence type="predicted"/>
<evidence type="ECO:0008006" key="5">
    <source>
        <dbReference type="Google" id="ProtNLM"/>
    </source>
</evidence>
<dbReference type="OrthoDB" id="9803995at2"/>
<dbReference type="EMBL" id="BMVX01000019">
    <property type="protein sequence ID" value="GGZ82111.1"/>
    <property type="molecule type" value="Genomic_DNA"/>
</dbReference>
<dbReference type="AlphaFoldDB" id="A0A5P2UT88"/>
<dbReference type="InterPro" id="IPR000771">
    <property type="entry name" value="FBA_II"/>
</dbReference>
<comment type="cofactor">
    <cofactor evidence="1">
        <name>Zn(2+)</name>
        <dbReference type="ChEBI" id="CHEBI:29105"/>
    </cofactor>
</comment>
<dbReference type="PROSITE" id="PS51257">
    <property type="entry name" value="PROKAR_LIPOPROTEIN"/>
    <property type="match status" value="1"/>
</dbReference>
<dbReference type="GO" id="GO:0016832">
    <property type="term" value="F:aldehyde-lyase activity"/>
    <property type="evidence" value="ECO:0007669"/>
    <property type="project" value="InterPro"/>
</dbReference>
<dbReference type="Proteomes" id="UP000634660">
    <property type="component" value="Unassembled WGS sequence"/>
</dbReference>
<dbReference type="EMBL" id="CP023701">
    <property type="protein sequence ID" value="QEU82562.1"/>
    <property type="molecule type" value="Genomic_DNA"/>
</dbReference>
<dbReference type="SUPFAM" id="SSF51569">
    <property type="entry name" value="Aldolase"/>
    <property type="match status" value="1"/>
</dbReference>
<dbReference type="InterPro" id="IPR013785">
    <property type="entry name" value="Aldolase_TIM"/>
</dbReference>
<dbReference type="Pfam" id="PF01116">
    <property type="entry name" value="F_bP_aldolase"/>
    <property type="match status" value="1"/>
</dbReference>